<reference evidence="1" key="1">
    <citation type="submission" date="2019-11" db="EMBL/GenBank/DDBJ databases">
        <title>Nori genome reveals adaptations in red seaweeds to the harsh intertidal environment.</title>
        <authorList>
            <person name="Wang D."/>
            <person name="Mao Y."/>
        </authorList>
    </citation>
    <scope>NUCLEOTIDE SEQUENCE</scope>
    <source>
        <tissue evidence="1">Gametophyte</tissue>
    </source>
</reference>
<name>A0ACC3CCU6_PYRYE</name>
<protein>
    <submittedName>
        <fullName evidence="1">Uncharacterized protein</fullName>
    </submittedName>
</protein>
<evidence type="ECO:0000313" key="2">
    <source>
        <dbReference type="Proteomes" id="UP000798662"/>
    </source>
</evidence>
<evidence type="ECO:0000313" key="1">
    <source>
        <dbReference type="EMBL" id="KAK1867908.1"/>
    </source>
</evidence>
<dbReference type="EMBL" id="CM020620">
    <property type="protein sequence ID" value="KAK1867908.1"/>
    <property type="molecule type" value="Genomic_DNA"/>
</dbReference>
<sequence>MAAFVPFTAPARAPWWSGSRVAGGPPPPGAATLAGGHCCRRRRAAAAAGPAAPRRGGRVVMAVDAGGDSAAAAATVAAAAGAAAAVPAAAAAASTVAAAAVAARTDGEPPSGATAASGPAGNAASDAADADADADVDMAAAAAPAAADAAADAGVPATVGDVPAAVAGPDNKFGAGTRATGKLLRADGSPMLHVVFVSPQIPWNTGNIGRTCLGLGVCLHLVPPISFSLSAAAVRRAGLDYWWAVDVTVHESWAHFRDKVLPGLGDAYFYTKHAAVTQTDVEYDLGRGVVLLFGSETDGFDSIAGQWEDVPGATPVAFPMVEGDRFRAFNLSTSASMAVWDAYRQVTLGRRAAAKAVATVQGGGGQA</sequence>
<accession>A0ACC3CCU6</accession>
<keyword evidence="2" id="KW-1185">Reference proteome</keyword>
<dbReference type="Proteomes" id="UP000798662">
    <property type="component" value="Chromosome 3"/>
</dbReference>
<gene>
    <name evidence="1" type="ORF">I4F81_010405</name>
</gene>
<organism evidence="1 2">
    <name type="scientific">Pyropia yezoensis</name>
    <name type="common">Susabi-nori</name>
    <name type="synonym">Porphyra yezoensis</name>
    <dbReference type="NCBI Taxonomy" id="2788"/>
    <lineage>
        <taxon>Eukaryota</taxon>
        <taxon>Rhodophyta</taxon>
        <taxon>Bangiophyceae</taxon>
        <taxon>Bangiales</taxon>
        <taxon>Bangiaceae</taxon>
        <taxon>Pyropia</taxon>
    </lineage>
</organism>
<proteinExistence type="predicted"/>
<comment type="caution">
    <text evidence="1">The sequence shown here is derived from an EMBL/GenBank/DDBJ whole genome shotgun (WGS) entry which is preliminary data.</text>
</comment>